<keyword evidence="8" id="KW-0813">Transport</keyword>
<dbReference type="Pfam" id="PF00301">
    <property type="entry name" value="Rubredoxin"/>
    <property type="match status" value="1"/>
</dbReference>
<comment type="cofactor">
    <cofactor evidence="2">
        <name>FAD</name>
        <dbReference type="ChEBI" id="CHEBI:57692"/>
    </cofactor>
</comment>
<dbReference type="SUPFAM" id="SSF57802">
    <property type="entry name" value="Rubredoxin-like"/>
    <property type="match status" value="1"/>
</dbReference>
<dbReference type="STRING" id="317025.Tcr_0037"/>
<keyword evidence="11" id="KW-0479">Metal-binding</keyword>
<keyword evidence="14" id="KW-0560">Oxidoreductase</keyword>
<keyword evidence="15" id="KW-0408">Iron</keyword>
<dbReference type="PRINTS" id="PR00411">
    <property type="entry name" value="PNDRDTASEI"/>
</dbReference>
<comment type="subcellular location">
    <subcellularLocation>
        <location evidence="4">Cytoplasm</location>
    </subcellularLocation>
</comment>
<dbReference type="Pfam" id="PF18113">
    <property type="entry name" value="Rbx_binding"/>
    <property type="match status" value="1"/>
</dbReference>
<dbReference type="eggNOG" id="COG0446">
    <property type="taxonomic scope" value="Bacteria"/>
</dbReference>
<evidence type="ECO:0000256" key="2">
    <source>
        <dbReference type="ARBA" id="ARBA00001974"/>
    </source>
</evidence>
<evidence type="ECO:0000256" key="13">
    <source>
        <dbReference type="ARBA" id="ARBA00022982"/>
    </source>
</evidence>
<dbReference type="InterPro" id="IPR041364">
    <property type="entry name" value="Rbx-bd"/>
</dbReference>
<comment type="pathway">
    <text evidence="5">Hydrocarbon metabolism; alkane degradation.</text>
</comment>
<dbReference type="Gene3D" id="3.30.390.120">
    <property type="match status" value="1"/>
</dbReference>
<name>Q31JN9_HYDCU</name>
<dbReference type="Gene3D" id="2.20.28.10">
    <property type="match status" value="1"/>
</dbReference>
<evidence type="ECO:0000256" key="14">
    <source>
        <dbReference type="ARBA" id="ARBA00023002"/>
    </source>
</evidence>
<keyword evidence="9" id="KW-0963">Cytoplasm</keyword>
<evidence type="ECO:0000256" key="11">
    <source>
        <dbReference type="ARBA" id="ARBA00022723"/>
    </source>
</evidence>
<proteinExistence type="inferred from homology"/>
<dbReference type="FunFam" id="2.20.28.10:FF:000001">
    <property type="entry name" value="Rubredoxin"/>
    <property type="match status" value="1"/>
</dbReference>
<dbReference type="PRINTS" id="PR00163">
    <property type="entry name" value="RUBREDOXIN"/>
</dbReference>
<evidence type="ECO:0000256" key="8">
    <source>
        <dbReference type="ARBA" id="ARBA00022448"/>
    </source>
</evidence>
<comment type="similarity">
    <text evidence="7">Belongs to the FAD-dependent oxidoreductase family.</text>
</comment>
<evidence type="ECO:0000313" key="18">
    <source>
        <dbReference type="EMBL" id="ABB40634.1"/>
    </source>
</evidence>
<keyword evidence="16" id="KW-0520">NAD</keyword>
<evidence type="ECO:0000256" key="9">
    <source>
        <dbReference type="ARBA" id="ARBA00022490"/>
    </source>
</evidence>
<evidence type="ECO:0000256" key="6">
    <source>
        <dbReference type="ARBA" id="ARBA00005337"/>
    </source>
</evidence>
<dbReference type="HOGENOM" id="CLU_003291_4_4_6"/>
<evidence type="ECO:0000256" key="16">
    <source>
        <dbReference type="ARBA" id="ARBA00023027"/>
    </source>
</evidence>
<protein>
    <submittedName>
        <fullName evidence="18">Rubredoxin-type Fe(Cys)4 protein</fullName>
    </submittedName>
</protein>
<dbReference type="PANTHER" id="PTHR43429:SF3">
    <property type="entry name" value="NITRITE REDUCTASE [NAD(P)H]"/>
    <property type="match status" value="1"/>
</dbReference>
<dbReference type="GO" id="GO:0016491">
    <property type="term" value="F:oxidoreductase activity"/>
    <property type="evidence" value="ECO:0007669"/>
    <property type="project" value="UniProtKB-KW"/>
</dbReference>
<dbReference type="CDD" id="cd00730">
    <property type="entry name" value="rubredoxin"/>
    <property type="match status" value="1"/>
</dbReference>
<accession>Q31JN9</accession>
<evidence type="ECO:0000256" key="12">
    <source>
        <dbReference type="ARBA" id="ARBA00022827"/>
    </source>
</evidence>
<dbReference type="AlphaFoldDB" id="Q31JN9"/>
<dbReference type="InterPro" id="IPR036188">
    <property type="entry name" value="FAD/NAD-bd_sf"/>
</dbReference>
<evidence type="ECO:0000256" key="4">
    <source>
        <dbReference type="ARBA" id="ARBA00004496"/>
    </source>
</evidence>
<dbReference type="PROSITE" id="PS50903">
    <property type="entry name" value="RUBREDOXIN_LIKE"/>
    <property type="match status" value="1"/>
</dbReference>
<dbReference type="GO" id="GO:0005737">
    <property type="term" value="C:cytoplasm"/>
    <property type="evidence" value="ECO:0007669"/>
    <property type="project" value="UniProtKB-SubCell"/>
</dbReference>
<evidence type="ECO:0000259" key="17">
    <source>
        <dbReference type="PROSITE" id="PS50903"/>
    </source>
</evidence>
<gene>
    <name evidence="18" type="ordered locus">Tcr_0037</name>
</gene>
<comment type="cofactor">
    <cofactor evidence="1">
        <name>Fe(3+)</name>
        <dbReference type="ChEBI" id="CHEBI:29034"/>
    </cofactor>
</comment>
<comment type="similarity">
    <text evidence="6">Belongs to the rubredoxin family.</text>
</comment>
<dbReference type="SUPFAM" id="SSF51905">
    <property type="entry name" value="FAD/NAD(P)-binding domain"/>
    <property type="match status" value="1"/>
</dbReference>
<dbReference type="InterPro" id="IPR050260">
    <property type="entry name" value="FAD-bd_OxRdtase"/>
</dbReference>
<evidence type="ECO:0000256" key="3">
    <source>
        <dbReference type="ARBA" id="ARBA00002792"/>
    </source>
</evidence>
<dbReference type="PANTHER" id="PTHR43429">
    <property type="entry name" value="PYRIDINE NUCLEOTIDE-DISULFIDE OXIDOREDUCTASE DOMAIN-CONTAINING"/>
    <property type="match status" value="1"/>
</dbReference>
<dbReference type="EMBL" id="CP000109">
    <property type="protein sequence ID" value="ABB40634.1"/>
    <property type="molecule type" value="Genomic_DNA"/>
</dbReference>
<evidence type="ECO:0000256" key="15">
    <source>
        <dbReference type="ARBA" id="ARBA00023004"/>
    </source>
</evidence>
<keyword evidence="13" id="KW-0249">Electron transport</keyword>
<evidence type="ECO:0000256" key="7">
    <source>
        <dbReference type="ARBA" id="ARBA00006442"/>
    </source>
</evidence>
<reference evidence="18" key="1">
    <citation type="submission" date="2006-07" db="EMBL/GenBank/DDBJ databases">
        <title>Complete sequence of Thiomicrospira crunogena XCL-2.</title>
        <authorList>
            <consortium name="US DOE Joint Genome Institute"/>
            <person name="Copeland A."/>
            <person name="Lucas S."/>
            <person name="Lapidus A."/>
            <person name="Barry K."/>
            <person name="Detter J.C."/>
            <person name="Glavina del Rio T."/>
            <person name="Hammon N."/>
            <person name="Israni S."/>
            <person name="Dalin E."/>
            <person name="Tice H."/>
            <person name="Pitluck S."/>
            <person name="Chain P."/>
            <person name="Malfatti S."/>
            <person name="Shin M."/>
            <person name="Vergez L."/>
            <person name="Schmutz J."/>
            <person name="Larimer F."/>
            <person name="Land M."/>
            <person name="Hauser L."/>
            <person name="Kyrpides N."/>
            <person name="Lykidis A."/>
            <person name="Scott K.M."/>
            <person name="Sievert S."/>
            <person name="Kerfeld C."/>
            <person name="Freyermuth S."/>
            <person name="Dobrinski K."/>
            <person name="Boller A."/>
            <person name="Fitzpatrick K."/>
            <person name="Thoma P."/>
            <person name="Moore J."/>
            <person name="Richardson P."/>
        </authorList>
    </citation>
    <scope>NUCLEOTIDE SEQUENCE</scope>
    <source>
        <strain evidence="18">XCL-2</strain>
    </source>
</reference>
<feature type="domain" description="Rubredoxin-like" evidence="17">
    <location>
        <begin position="5"/>
        <end position="56"/>
    </location>
</feature>
<evidence type="ECO:0000256" key="5">
    <source>
        <dbReference type="ARBA" id="ARBA00004933"/>
    </source>
</evidence>
<keyword evidence="10" id="KW-0285">Flavoprotein</keyword>
<organism evidence="18">
    <name type="scientific">Hydrogenovibrio crunogenus (strain DSM 25203 / XCL-2)</name>
    <name type="common">Thiomicrospira crunogena</name>
    <dbReference type="NCBI Taxonomy" id="317025"/>
    <lineage>
        <taxon>Bacteria</taxon>
        <taxon>Pseudomonadati</taxon>
        <taxon>Pseudomonadota</taxon>
        <taxon>Gammaproteobacteria</taxon>
        <taxon>Thiotrichales</taxon>
        <taxon>Piscirickettsiaceae</taxon>
        <taxon>Hydrogenovibrio</taxon>
    </lineage>
</organism>
<evidence type="ECO:0000256" key="1">
    <source>
        <dbReference type="ARBA" id="ARBA00001965"/>
    </source>
</evidence>
<dbReference type="eggNOG" id="COG1773">
    <property type="taxonomic scope" value="Bacteria"/>
</dbReference>
<dbReference type="Pfam" id="PF07992">
    <property type="entry name" value="Pyr_redox_2"/>
    <property type="match status" value="1"/>
</dbReference>
<comment type="function">
    <text evidence="3">Involved in the hydrocarbon hydroxylating system, which transfers electrons from NADH to rubredoxin reductase and then through rubredoxin to alkane 1 monooxygenase.</text>
</comment>
<dbReference type="InterPro" id="IPR024935">
    <property type="entry name" value="Rubredoxin_dom"/>
</dbReference>
<keyword evidence="12" id="KW-0274">FAD</keyword>
<dbReference type="GO" id="GO:0005506">
    <property type="term" value="F:iron ion binding"/>
    <property type="evidence" value="ECO:0007669"/>
    <property type="project" value="InterPro"/>
</dbReference>
<dbReference type="PRINTS" id="PR00368">
    <property type="entry name" value="FADPNR"/>
</dbReference>
<evidence type="ECO:0000256" key="10">
    <source>
        <dbReference type="ARBA" id="ARBA00022630"/>
    </source>
</evidence>
<dbReference type="InterPro" id="IPR023753">
    <property type="entry name" value="FAD/NAD-binding_dom"/>
</dbReference>
<dbReference type="Gene3D" id="3.50.50.60">
    <property type="entry name" value="FAD/NAD(P)-binding domain"/>
    <property type="match status" value="2"/>
</dbReference>
<dbReference type="InterPro" id="IPR024934">
    <property type="entry name" value="Rubredoxin-like_dom"/>
</dbReference>
<dbReference type="KEGG" id="tcx:Tcr_0037"/>
<dbReference type="OrthoDB" id="9768666at2"/>
<sequence length="455" mass="49165">MSEDFKKYICKTCGLIYDEELGDPDSGLAPGTRFEDIPEDWYCPLCLVSKSDFIPLDQAKVKSSPDGSPKRKASTHADVLIIGAGYAGWQAAENIRAALPEAEISLLTACDGTVYPKPSLSMALSQGRTPDDLKEMTAEAKAAELNMGVKTRTKVMSINTKRKKVMTTSGSFQYDKLILATGAKAMVPQVEGNAAHDIMTINDLSAYRRFYKALVGKQSVTLIGGGLIATELAEDLSSQDIEVNMVVRGAHLMSQILPEAISNSLETKLKENGVHLYKNSELKEINESENGYVLQTDQGEFLETNIVIAAIGLAPNLDLAKKAKLETNRGICINGACQTSDPDIFAIGDCAEAGGVLQAYLEPIRRQAKAIAAHLKGEDTDQFQVLPSLIKTKTPSLSIMISPPLHATHGQWEQTIMVGDNQRLLYKEGEGVSGFALSGDLVTSANALYQELFSA</sequence>